<dbReference type="PANTHER" id="PTHR11985">
    <property type="entry name" value="GLYCEROL-3-PHOSPHATE DEHYDROGENASE"/>
    <property type="match status" value="1"/>
</dbReference>
<dbReference type="GO" id="GO:0004368">
    <property type="term" value="F:glycerol-3-phosphate dehydrogenase (quinone) activity"/>
    <property type="evidence" value="ECO:0007669"/>
    <property type="project" value="InterPro"/>
</dbReference>
<evidence type="ECO:0000256" key="4">
    <source>
        <dbReference type="ARBA" id="ARBA00022827"/>
    </source>
</evidence>
<comment type="similarity">
    <text evidence="2">Belongs to the FAD-dependent glycerol-3-phosphate dehydrogenase family.</text>
</comment>
<dbReference type="InterPro" id="IPR038299">
    <property type="entry name" value="DAO_C_sf"/>
</dbReference>
<feature type="domain" description="Alpha-glycerophosphate oxidase C-terminal" evidence="7">
    <location>
        <begin position="416"/>
        <end position="523"/>
    </location>
</feature>
<evidence type="ECO:0000259" key="7">
    <source>
        <dbReference type="Pfam" id="PF16901"/>
    </source>
</evidence>
<dbReference type="PANTHER" id="PTHR11985:SF15">
    <property type="entry name" value="GLYCEROL-3-PHOSPHATE DEHYDROGENASE, MITOCHONDRIAL"/>
    <property type="match status" value="1"/>
</dbReference>
<keyword evidence="5" id="KW-0560">Oxidoreductase</keyword>
<dbReference type="Gene3D" id="3.30.9.10">
    <property type="entry name" value="D-Amino Acid Oxidase, subunit A, domain 2"/>
    <property type="match status" value="1"/>
</dbReference>
<proteinExistence type="inferred from homology"/>
<evidence type="ECO:0000256" key="3">
    <source>
        <dbReference type="ARBA" id="ARBA00022630"/>
    </source>
</evidence>
<feature type="domain" description="FAD dependent oxidoreductase" evidence="6">
    <location>
        <begin position="20"/>
        <end position="341"/>
    </location>
</feature>
<evidence type="ECO:0000313" key="8">
    <source>
        <dbReference type="EMBL" id="PJZ64266.1"/>
    </source>
</evidence>
<dbReference type="Pfam" id="PF16901">
    <property type="entry name" value="DAO_C"/>
    <property type="match status" value="1"/>
</dbReference>
<dbReference type="Proteomes" id="UP000231912">
    <property type="component" value="Unassembled WGS sequence"/>
</dbReference>
<dbReference type="EMBL" id="NPDT01000011">
    <property type="protein sequence ID" value="PJZ64266.1"/>
    <property type="molecule type" value="Genomic_DNA"/>
</dbReference>
<dbReference type="InterPro" id="IPR036188">
    <property type="entry name" value="FAD/NAD-bd_sf"/>
</dbReference>
<evidence type="ECO:0000313" key="9">
    <source>
        <dbReference type="Proteomes" id="UP000231912"/>
    </source>
</evidence>
<dbReference type="RefSeq" id="WP_100760320.1">
    <property type="nucleotide sequence ID" value="NZ_NPDT01000011.1"/>
</dbReference>
<evidence type="ECO:0000256" key="1">
    <source>
        <dbReference type="ARBA" id="ARBA00001974"/>
    </source>
</evidence>
<reference evidence="8 9" key="1">
    <citation type="submission" date="2017-07" db="EMBL/GenBank/DDBJ databases">
        <title>Leptospira spp. isolated from tropical soils.</title>
        <authorList>
            <person name="Thibeaux R."/>
            <person name="Iraola G."/>
            <person name="Ferres I."/>
            <person name="Bierque E."/>
            <person name="Girault D."/>
            <person name="Soupe-Gilbert M.-E."/>
            <person name="Picardeau M."/>
            <person name="Goarant C."/>
        </authorList>
    </citation>
    <scope>NUCLEOTIDE SEQUENCE [LARGE SCALE GENOMIC DNA]</scope>
    <source>
        <strain evidence="8 9">FH2-C-A2</strain>
    </source>
</reference>
<keyword evidence="3" id="KW-0285">Flavoprotein</keyword>
<dbReference type="SUPFAM" id="SSF51905">
    <property type="entry name" value="FAD/NAD(P)-binding domain"/>
    <property type="match status" value="1"/>
</dbReference>
<dbReference type="InterPro" id="IPR006076">
    <property type="entry name" value="FAD-dep_OxRdtase"/>
</dbReference>
<dbReference type="GO" id="GO:0006072">
    <property type="term" value="P:glycerol-3-phosphate metabolic process"/>
    <property type="evidence" value="ECO:0007669"/>
    <property type="project" value="InterPro"/>
</dbReference>
<organism evidence="8 9">
    <name type="scientific">Leptospira wolffii</name>
    <dbReference type="NCBI Taxonomy" id="409998"/>
    <lineage>
        <taxon>Bacteria</taxon>
        <taxon>Pseudomonadati</taxon>
        <taxon>Spirochaetota</taxon>
        <taxon>Spirochaetia</taxon>
        <taxon>Leptospirales</taxon>
        <taxon>Leptospiraceae</taxon>
        <taxon>Leptospira</taxon>
    </lineage>
</organism>
<dbReference type="Pfam" id="PF01266">
    <property type="entry name" value="DAO"/>
    <property type="match status" value="1"/>
</dbReference>
<comment type="caution">
    <text evidence="8">The sequence shown here is derived from an EMBL/GenBank/DDBJ whole genome shotgun (WGS) entry which is preliminary data.</text>
</comment>
<name>A0A2M9Z763_9LEPT</name>
<dbReference type="AlphaFoldDB" id="A0A2M9Z763"/>
<gene>
    <name evidence="8" type="ORF">CH371_19340</name>
</gene>
<accession>A0A2M9Z763</accession>
<dbReference type="InterPro" id="IPR000447">
    <property type="entry name" value="G3P_DH_FAD-dep"/>
</dbReference>
<protein>
    <submittedName>
        <fullName evidence="8">Glycerol-3-phosphate dehydrogenase</fullName>
    </submittedName>
</protein>
<evidence type="ECO:0000259" key="6">
    <source>
        <dbReference type="Pfam" id="PF01266"/>
    </source>
</evidence>
<evidence type="ECO:0000256" key="5">
    <source>
        <dbReference type="ARBA" id="ARBA00023002"/>
    </source>
</evidence>
<keyword evidence="4" id="KW-0274">FAD</keyword>
<dbReference type="PRINTS" id="PR01001">
    <property type="entry name" value="FADG3PDH"/>
</dbReference>
<comment type="cofactor">
    <cofactor evidence="1">
        <name>FAD</name>
        <dbReference type="ChEBI" id="CHEBI:57692"/>
    </cofactor>
</comment>
<evidence type="ECO:0000256" key="2">
    <source>
        <dbReference type="ARBA" id="ARBA00007330"/>
    </source>
</evidence>
<sequence>MRPIVMHRFAEEADRQNRFDVVIIGGGITGAAAAYEAASRGYSVALLEKGDFGGATSSATGKLIHGGLRYLKRFDLSLVREALRERRILSNIAPNLVYPFPMVLANPGLLERIGLFVYDLLSFDRNRTWDKSKRIPSHKLLGKDEIRNKNLGNMEKAIYFYDCIMLSPERLTLHFLKSAVRFGAKLSNYTKMDEFLWEGDRVVGVAATDTLNGNRMELRSDVVVNASGPWIQDLLNRDKRTETPLPKERSEGIYLITKKYFDVMTLHVGKKGHFSFAPWRNHNMIGPTEKAYYGSVEDWKLSRESILEFLDAINSSGLLPQKLGIEDVQFAYGGLRPLAETSGKGGTYSASRKSELQDHGKEGIQGLITAGGGKYTTSRDFAEKIFSLIRKKIRKKPGPKISSRKHLEGCEISDIESYLSESKKNNSDFSENTVDYLVRHYGTESETILDSARSSGDLARVLDEDGEILAQVFYALRYEMAKNLEDIFLRRTGLGTLGCPEDFVLESVAALAASELGWSEEKKRQELDSIRSRLKLYSVSGNLPS</sequence>
<dbReference type="InterPro" id="IPR031656">
    <property type="entry name" value="DAO_C"/>
</dbReference>
<dbReference type="Gene3D" id="1.10.8.870">
    <property type="entry name" value="Alpha-glycerophosphate oxidase, cap domain"/>
    <property type="match status" value="1"/>
</dbReference>
<dbReference type="Gene3D" id="3.50.50.60">
    <property type="entry name" value="FAD/NAD(P)-binding domain"/>
    <property type="match status" value="1"/>
</dbReference>